<dbReference type="PANTHER" id="PTHR30055:SF234">
    <property type="entry name" value="HTH-TYPE TRANSCRIPTIONAL REGULATOR BETI"/>
    <property type="match status" value="1"/>
</dbReference>
<accession>A0A937RBR9</accession>
<dbReference type="Proteomes" id="UP000604475">
    <property type="component" value="Unassembled WGS sequence"/>
</dbReference>
<dbReference type="InterPro" id="IPR009057">
    <property type="entry name" value="Homeodomain-like_sf"/>
</dbReference>
<keyword evidence="3" id="KW-0804">Transcription</keyword>
<organism evidence="6 7">
    <name type="scientific">Frankia nepalensis</name>
    <dbReference type="NCBI Taxonomy" id="1836974"/>
    <lineage>
        <taxon>Bacteria</taxon>
        <taxon>Bacillati</taxon>
        <taxon>Actinomycetota</taxon>
        <taxon>Actinomycetes</taxon>
        <taxon>Frankiales</taxon>
        <taxon>Frankiaceae</taxon>
        <taxon>Frankia</taxon>
    </lineage>
</organism>
<protein>
    <submittedName>
        <fullName evidence="6">TetR family transcriptional regulator</fullName>
    </submittedName>
</protein>
<feature type="DNA-binding region" description="H-T-H motif" evidence="4">
    <location>
        <begin position="45"/>
        <end position="64"/>
    </location>
</feature>
<dbReference type="PROSITE" id="PS50977">
    <property type="entry name" value="HTH_TETR_2"/>
    <property type="match status" value="1"/>
</dbReference>
<dbReference type="PRINTS" id="PR00455">
    <property type="entry name" value="HTHTETR"/>
</dbReference>
<dbReference type="InterPro" id="IPR050109">
    <property type="entry name" value="HTH-type_TetR-like_transc_reg"/>
</dbReference>
<comment type="caution">
    <text evidence="6">The sequence shown here is derived from an EMBL/GenBank/DDBJ whole genome shotgun (WGS) entry which is preliminary data.</text>
</comment>
<evidence type="ECO:0000313" key="7">
    <source>
        <dbReference type="Proteomes" id="UP000604475"/>
    </source>
</evidence>
<keyword evidence="1" id="KW-0805">Transcription regulation</keyword>
<keyword evidence="7" id="KW-1185">Reference proteome</keyword>
<evidence type="ECO:0000259" key="5">
    <source>
        <dbReference type="PROSITE" id="PS50977"/>
    </source>
</evidence>
<dbReference type="EMBL" id="JAEACQ010000122">
    <property type="protein sequence ID" value="MBL7625984.1"/>
    <property type="molecule type" value="Genomic_DNA"/>
</dbReference>
<evidence type="ECO:0000256" key="3">
    <source>
        <dbReference type="ARBA" id="ARBA00023163"/>
    </source>
</evidence>
<evidence type="ECO:0000256" key="2">
    <source>
        <dbReference type="ARBA" id="ARBA00023125"/>
    </source>
</evidence>
<dbReference type="InterPro" id="IPR001647">
    <property type="entry name" value="HTH_TetR"/>
</dbReference>
<evidence type="ECO:0000256" key="1">
    <source>
        <dbReference type="ARBA" id="ARBA00023015"/>
    </source>
</evidence>
<sequence>MDEFKVRTSRPYDSPLRREQARVTERRILAAAERLLLERGYAGVSIAAIAAEAEVSAQTIYKTFGTKAALTKRLYDVTLVGDDEPVPLAERPEFRALVAEADPRRALVIYARIGRLINERLGHLYAVILAGAQAGDEDLRALVAVTEQERLTGTCRLAAVLARAGALRPGLTVGRAGDLLWALTAPELFRRLTADRGWTPDEFEDWLARAMADAVLAARQSADQAPA</sequence>
<dbReference type="Pfam" id="PF00440">
    <property type="entry name" value="TetR_N"/>
    <property type="match status" value="1"/>
</dbReference>
<name>A0A937RBR9_9ACTN</name>
<proteinExistence type="predicted"/>
<feature type="domain" description="HTH tetR-type" evidence="5">
    <location>
        <begin position="22"/>
        <end position="82"/>
    </location>
</feature>
<dbReference type="PANTHER" id="PTHR30055">
    <property type="entry name" value="HTH-TYPE TRANSCRIPTIONAL REGULATOR RUTR"/>
    <property type="match status" value="1"/>
</dbReference>
<dbReference type="GO" id="GO:0000976">
    <property type="term" value="F:transcription cis-regulatory region binding"/>
    <property type="evidence" value="ECO:0007669"/>
    <property type="project" value="TreeGrafter"/>
</dbReference>
<dbReference type="GO" id="GO:0003700">
    <property type="term" value="F:DNA-binding transcription factor activity"/>
    <property type="evidence" value="ECO:0007669"/>
    <property type="project" value="TreeGrafter"/>
</dbReference>
<evidence type="ECO:0000256" key="4">
    <source>
        <dbReference type="PROSITE-ProRule" id="PRU00335"/>
    </source>
</evidence>
<dbReference type="Gene3D" id="1.10.357.10">
    <property type="entry name" value="Tetracycline Repressor, domain 2"/>
    <property type="match status" value="1"/>
</dbReference>
<reference evidence="6" key="1">
    <citation type="submission" date="2020-12" db="EMBL/GenBank/DDBJ databases">
        <title>Genomic characterization of non-nitrogen-fixing Frankia strains.</title>
        <authorList>
            <person name="Carlos-Shanley C."/>
            <person name="Guerra T."/>
            <person name="Hahn D."/>
        </authorList>
    </citation>
    <scope>NUCLEOTIDE SEQUENCE</scope>
    <source>
        <strain evidence="6">CN6</strain>
    </source>
</reference>
<evidence type="ECO:0000313" key="6">
    <source>
        <dbReference type="EMBL" id="MBL7625984.1"/>
    </source>
</evidence>
<gene>
    <name evidence="6" type="ORF">I7412_02075</name>
</gene>
<keyword evidence="2 4" id="KW-0238">DNA-binding</keyword>
<dbReference type="SUPFAM" id="SSF46689">
    <property type="entry name" value="Homeodomain-like"/>
    <property type="match status" value="1"/>
</dbReference>
<dbReference type="RefSeq" id="WP_203002344.1">
    <property type="nucleotide sequence ID" value="NZ_JADWYU010000083.1"/>
</dbReference>
<dbReference type="AlphaFoldDB" id="A0A937RBR9"/>